<dbReference type="RefSeq" id="WP_140452421.1">
    <property type="nucleotide sequence ID" value="NZ_VFRP01000001.1"/>
</dbReference>
<comment type="caution">
    <text evidence="9">The sequence shown here is derived from an EMBL/GenBank/DDBJ whole genome shotgun (WGS) entry which is preliminary data.</text>
</comment>
<keyword evidence="7" id="KW-0406">Ion transport</keyword>
<dbReference type="Pfam" id="PF01566">
    <property type="entry name" value="Nramp"/>
    <property type="match status" value="1"/>
</dbReference>
<proteinExistence type="inferred from homology"/>
<reference evidence="9 10" key="1">
    <citation type="submission" date="2019-06" db="EMBL/GenBank/DDBJ databases">
        <title>A novel bacterium of genus Amaricoccus, isolated from marine sediment.</title>
        <authorList>
            <person name="Huang H."/>
            <person name="Mo K."/>
            <person name="Hu Y."/>
        </authorList>
    </citation>
    <scope>NUCLEOTIDE SEQUENCE [LARGE SCALE GENOMIC DNA]</scope>
    <source>
        <strain evidence="9 10">HB172011</strain>
    </source>
</reference>
<keyword evidence="10" id="KW-1185">Reference proteome</keyword>
<keyword evidence="6 7" id="KW-0472">Membrane</keyword>
<keyword evidence="5 7" id="KW-1133">Transmembrane helix</keyword>
<comment type="function">
    <text evidence="7">H(+)-stimulated, divalent metal cation uptake system.</text>
</comment>
<dbReference type="NCBIfam" id="NF037982">
    <property type="entry name" value="Nramp_1"/>
    <property type="match status" value="1"/>
</dbReference>
<dbReference type="EMBL" id="VFRP01000001">
    <property type="protein sequence ID" value="TPE53842.1"/>
    <property type="molecule type" value="Genomic_DNA"/>
</dbReference>
<dbReference type="HAMAP" id="MF_00221">
    <property type="entry name" value="NRAMP"/>
    <property type="match status" value="1"/>
</dbReference>
<evidence type="ECO:0000256" key="2">
    <source>
        <dbReference type="ARBA" id="ARBA00022448"/>
    </source>
</evidence>
<accession>A0A501WYI4</accession>
<dbReference type="PRINTS" id="PR00447">
    <property type="entry name" value="NATRESASSCMP"/>
</dbReference>
<feature type="transmembrane region" description="Helical" evidence="7">
    <location>
        <begin position="391"/>
        <end position="412"/>
    </location>
</feature>
<dbReference type="GO" id="GO:0015086">
    <property type="term" value="F:cadmium ion transmembrane transporter activity"/>
    <property type="evidence" value="ECO:0007669"/>
    <property type="project" value="TreeGrafter"/>
</dbReference>
<feature type="transmembrane region" description="Helical" evidence="7">
    <location>
        <begin position="424"/>
        <end position="444"/>
    </location>
</feature>
<feature type="transmembrane region" description="Helical" evidence="7">
    <location>
        <begin position="367"/>
        <end position="385"/>
    </location>
</feature>
<feature type="transmembrane region" description="Helical" evidence="7">
    <location>
        <begin position="126"/>
        <end position="149"/>
    </location>
</feature>
<dbReference type="GO" id="GO:0046872">
    <property type="term" value="F:metal ion binding"/>
    <property type="evidence" value="ECO:0007669"/>
    <property type="project" value="UniProtKB-UniRule"/>
</dbReference>
<evidence type="ECO:0000256" key="6">
    <source>
        <dbReference type="ARBA" id="ARBA00023136"/>
    </source>
</evidence>
<dbReference type="AlphaFoldDB" id="A0A501WYI4"/>
<keyword evidence="4 7" id="KW-0769">Symport</keyword>
<feature type="transmembrane region" description="Helical" evidence="7">
    <location>
        <begin position="155"/>
        <end position="176"/>
    </location>
</feature>
<dbReference type="OrthoDB" id="9787548at2"/>
<sequence length="459" mass="48925">MDGTGAPSLAANSTPTPRAEGWIEPRGEGSLSDVYRSIPVRNAGFWRRLLAFIGPGYLVAVGYMDPGNWATALAGGSKFGYALLTIALLSNIMAIVLQSLCARLAIASGRDLAQACRDAYPRPVGVMLWALAEIAIIATDIAEVIGTAIGLNLLFGIPLEIGVLITALDTFLILWLQRVGFRWIEAFIIVLLGVITVCFGIQIALADPDWGAVIRGFAPTTEIVTNPEMLYLALGILGATVMPHNLYLHSGIVQTRDFGDTLPEKREALRFATIDSTVALMFALTVNASILILAAATFHATGRHDVAELGDAHSLLSPILGSTVAPALFGVALLCCGLNSTVTATLAGQIVMEGFLNLRVAPWIRRVFTRAIAIIPAAGVTVWYGEHGTGQLLILTQVVLSLQLSFAVFPLVMFTRDRAKMGALVAPLWLGATAWAIAVLIALLNLKLIYDFVTGAHPF</sequence>
<evidence type="ECO:0000313" key="9">
    <source>
        <dbReference type="EMBL" id="TPE53842.1"/>
    </source>
</evidence>
<evidence type="ECO:0000256" key="1">
    <source>
        <dbReference type="ARBA" id="ARBA00004141"/>
    </source>
</evidence>
<dbReference type="PANTHER" id="PTHR11706">
    <property type="entry name" value="SOLUTE CARRIER PROTEIN FAMILY 11 MEMBER"/>
    <property type="match status" value="1"/>
</dbReference>
<keyword evidence="7" id="KW-1003">Cell membrane</keyword>
<gene>
    <name evidence="7" type="primary">mntH</name>
    <name evidence="9" type="ORF">FJM51_02000</name>
</gene>
<dbReference type="PANTHER" id="PTHR11706:SF33">
    <property type="entry name" value="NATURAL RESISTANCE-ASSOCIATED MACROPHAGE PROTEIN 2"/>
    <property type="match status" value="1"/>
</dbReference>
<comment type="similarity">
    <text evidence="7">Belongs to the NRAMP family.</text>
</comment>
<dbReference type="GO" id="GO:0005384">
    <property type="term" value="F:manganese ion transmembrane transporter activity"/>
    <property type="evidence" value="ECO:0007669"/>
    <property type="project" value="TreeGrafter"/>
</dbReference>
<feature type="transmembrane region" description="Helical" evidence="7">
    <location>
        <begin position="183"/>
        <end position="205"/>
    </location>
</feature>
<organism evidence="9 10">
    <name type="scientific">Amaricoccus solimangrovi</name>
    <dbReference type="NCBI Taxonomy" id="2589815"/>
    <lineage>
        <taxon>Bacteria</taxon>
        <taxon>Pseudomonadati</taxon>
        <taxon>Pseudomonadota</taxon>
        <taxon>Alphaproteobacteria</taxon>
        <taxon>Rhodobacterales</taxon>
        <taxon>Paracoccaceae</taxon>
        <taxon>Amaricoccus</taxon>
    </lineage>
</organism>
<evidence type="ECO:0000256" key="3">
    <source>
        <dbReference type="ARBA" id="ARBA00022692"/>
    </source>
</evidence>
<feature type="transmembrane region" description="Helical" evidence="7">
    <location>
        <begin position="319"/>
        <end position="346"/>
    </location>
</feature>
<name>A0A501WYI4_9RHOB</name>
<feature type="transmembrane region" description="Helical" evidence="7">
    <location>
        <begin position="229"/>
        <end position="248"/>
    </location>
</feature>
<evidence type="ECO:0000313" key="10">
    <source>
        <dbReference type="Proteomes" id="UP000319255"/>
    </source>
</evidence>
<feature type="transmembrane region" description="Helical" evidence="7">
    <location>
        <begin position="45"/>
        <end position="64"/>
    </location>
</feature>
<evidence type="ECO:0000256" key="4">
    <source>
        <dbReference type="ARBA" id="ARBA00022847"/>
    </source>
</evidence>
<dbReference type="GO" id="GO:0034755">
    <property type="term" value="P:iron ion transmembrane transport"/>
    <property type="evidence" value="ECO:0007669"/>
    <property type="project" value="TreeGrafter"/>
</dbReference>
<dbReference type="InterPro" id="IPR001046">
    <property type="entry name" value="NRAMP_fam"/>
</dbReference>
<dbReference type="NCBIfam" id="NF001923">
    <property type="entry name" value="PRK00701.1"/>
    <property type="match status" value="1"/>
</dbReference>
<comment type="subcellular location">
    <subcellularLocation>
        <location evidence="7">Cell membrane</location>
        <topology evidence="7">Multi-pass membrane protein</topology>
    </subcellularLocation>
    <subcellularLocation>
        <location evidence="1">Membrane</location>
        <topology evidence="1">Multi-pass membrane protein</topology>
    </subcellularLocation>
</comment>
<feature type="transmembrane region" description="Helical" evidence="7">
    <location>
        <begin position="269"/>
        <end position="299"/>
    </location>
</feature>
<evidence type="ECO:0000256" key="7">
    <source>
        <dbReference type="HAMAP-Rule" id="MF_00221"/>
    </source>
</evidence>
<dbReference type="GO" id="GO:0015293">
    <property type="term" value="F:symporter activity"/>
    <property type="evidence" value="ECO:0007669"/>
    <property type="project" value="UniProtKB-UniRule"/>
</dbReference>
<dbReference type="NCBIfam" id="TIGR01197">
    <property type="entry name" value="nramp"/>
    <property type="match status" value="1"/>
</dbReference>
<dbReference type="Proteomes" id="UP000319255">
    <property type="component" value="Unassembled WGS sequence"/>
</dbReference>
<evidence type="ECO:0000256" key="8">
    <source>
        <dbReference type="SAM" id="MobiDB-lite"/>
    </source>
</evidence>
<dbReference type="GO" id="GO:0005886">
    <property type="term" value="C:plasma membrane"/>
    <property type="evidence" value="ECO:0007669"/>
    <property type="project" value="UniProtKB-SubCell"/>
</dbReference>
<evidence type="ECO:0000256" key="5">
    <source>
        <dbReference type="ARBA" id="ARBA00022989"/>
    </source>
</evidence>
<feature type="transmembrane region" description="Helical" evidence="7">
    <location>
        <begin position="79"/>
        <end position="106"/>
    </location>
</feature>
<keyword evidence="2 7" id="KW-0813">Transport</keyword>
<keyword evidence="3 7" id="KW-0812">Transmembrane</keyword>
<protein>
    <recommendedName>
        <fullName evidence="7">Divalent metal cation transporter MntH</fullName>
    </recommendedName>
</protein>
<feature type="region of interest" description="Disordered" evidence="8">
    <location>
        <begin position="1"/>
        <end position="25"/>
    </location>
</feature>